<dbReference type="InterPro" id="IPR022048">
    <property type="entry name" value="Envelope_fusion-like"/>
</dbReference>
<reference evidence="2" key="1">
    <citation type="submission" date="2020-05" db="UniProtKB">
        <authorList>
            <consortium name="EnsemblMetazoa"/>
        </authorList>
    </citation>
    <scope>IDENTIFICATION</scope>
    <source>
        <strain evidence="2">Aabys</strain>
    </source>
</reference>
<protein>
    <recommendedName>
        <fullName evidence="3">Envelope fusion protein</fullName>
    </recommendedName>
</protein>
<keyword evidence="1" id="KW-0732">Signal</keyword>
<feature type="signal peptide" evidence="1">
    <location>
        <begin position="1"/>
        <end position="16"/>
    </location>
</feature>
<dbReference type="VEuPathDB" id="VectorBase:MDOMA2_009592"/>
<evidence type="ECO:0000256" key="1">
    <source>
        <dbReference type="SAM" id="SignalP"/>
    </source>
</evidence>
<name>A0A1I8M1E6_MUSDO</name>
<dbReference type="AlphaFoldDB" id="A0A1I8M1E6"/>
<gene>
    <name evidence="2" type="primary">101888448</name>
</gene>
<accession>A0A1I8M1E6</accession>
<dbReference type="VEuPathDB" id="VectorBase:MDOA000267"/>
<evidence type="ECO:0000313" key="2">
    <source>
        <dbReference type="EnsemblMetazoa" id="MDOA000267-PA"/>
    </source>
</evidence>
<organism evidence="2">
    <name type="scientific">Musca domestica</name>
    <name type="common">House fly</name>
    <dbReference type="NCBI Taxonomy" id="7370"/>
    <lineage>
        <taxon>Eukaryota</taxon>
        <taxon>Metazoa</taxon>
        <taxon>Ecdysozoa</taxon>
        <taxon>Arthropoda</taxon>
        <taxon>Hexapoda</taxon>
        <taxon>Insecta</taxon>
        <taxon>Pterygota</taxon>
        <taxon>Neoptera</taxon>
        <taxon>Endopterygota</taxon>
        <taxon>Diptera</taxon>
        <taxon>Brachycera</taxon>
        <taxon>Muscomorpha</taxon>
        <taxon>Muscoidea</taxon>
        <taxon>Muscidae</taxon>
        <taxon>Musca</taxon>
    </lineage>
</organism>
<dbReference type="Pfam" id="PF12259">
    <property type="entry name" value="Baculo_F"/>
    <property type="match status" value="1"/>
</dbReference>
<dbReference type="EnsemblMetazoa" id="MDOA000267-RA">
    <property type="protein sequence ID" value="MDOA000267-PA"/>
    <property type="gene ID" value="MDOA000267"/>
</dbReference>
<feature type="chain" id="PRO_5044559699" description="Envelope fusion protein" evidence="1">
    <location>
        <begin position="17"/>
        <end position="487"/>
    </location>
</feature>
<evidence type="ECO:0008006" key="3">
    <source>
        <dbReference type="Google" id="ProtNLM"/>
    </source>
</evidence>
<sequence length="487" mass="55362">MLSVILALLLMPVVLCDMLKITQFHNDPGLYFEGLGTVKLNTAEWKILVYYDLTPFASEMKSLSTGLQSLQQMCPVIQQHEMCDMFVSNPKHIKNELLQENELFNNRRFKRSQFNIVGNIARSLFGVLDGDCAEEMSKTISKARIEHEQLTSLLKAQTSIVDFTINVIKQDVIGNQQKIQEISEMVEKINNDVAKESSQLKNSQLVGLLSTYLVFSAMNLQRVESEIISVLTDTHNGKISPLLLSPHQLGEEINVIKANLPISHALPTDDENLIELYKLTSVKGAVTRHEVIFEVKIPLVNQQSFELFKVVPVPTIRNGTLIAIKPEKSYLATDAHRDEYILFQPEDISRCLKPKNDEYICRNQRSKLRRNAVTNPCEVNIFNNHSTANCNLNKIIGSTVWTQLHHQNRWIFDTTVDVESSIVCGTETNLIIIKNAGIMEMGSNRVMKNHFITLHGHFEPSNSIHTSYVRFKDIHSVLDNIQRQLIL</sequence>
<dbReference type="eggNOG" id="ENOG502T0T8">
    <property type="taxonomic scope" value="Eukaryota"/>
</dbReference>
<proteinExistence type="predicted"/>